<keyword evidence="5" id="KW-0238">DNA-binding</keyword>
<evidence type="ECO:0000256" key="10">
    <source>
        <dbReference type="SAM" id="MobiDB-lite"/>
    </source>
</evidence>
<dbReference type="InterPro" id="IPR000679">
    <property type="entry name" value="Znf_GATA"/>
</dbReference>
<feature type="compositionally biased region" description="Basic and acidic residues" evidence="10">
    <location>
        <begin position="14"/>
        <end position="27"/>
    </location>
</feature>
<dbReference type="SMART" id="SM00401">
    <property type="entry name" value="ZnF_GATA"/>
    <property type="match status" value="1"/>
</dbReference>
<evidence type="ECO:0000256" key="3">
    <source>
        <dbReference type="ARBA" id="ARBA00022833"/>
    </source>
</evidence>
<dbReference type="AlphaFoldDB" id="A0A7N0ZVA5"/>
<dbReference type="InterPro" id="IPR013088">
    <property type="entry name" value="Znf_NHR/GATA"/>
</dbReference>
<dbReference type="Proteomes" id="UP000594263">
    <property type="component" value="Unplaced"/>
</dbReference>
<keyword evidence="6" id="KW-0804">Transcription</keyword>
<organism evidence="12 13">
    <name type="scientific">Kalanchoe fedtschenkoi</name>
    <name type="common">Lavender scallops</name>
    <name type="synonym">South American air plant</name>
    <dbReference type="NCBI Taxonomy" id="63787"/>
    <lineage>
        <taxon>Eukaryota</taxon>
        <taxon>Viridiplantae</taxon>
        <taxon>Streptophyta</taxon>
        <taxon>Embryophyta</taxon>
        <taxon>Tracheophyta</taxon>
        <taxon>Spermatophyta</taxon>
        <taxon>Magnoliopsida</taxon>
        <taxon>eudicotyledons</taxon>
        <taxon>Gunneridae</taxon>
        <taxon>Pentapetalae</taxon>
        <taxon>Saxifragales</taxon>
        <taxon>Crassulaceae</taxon>
        <taxon>Kalanchoe</taxon>
    </lineage>
</organism>
<dbReference type="PANTHER" id="PTHR47172:SF1">
    <property type="entry name" value="GATA TRANSCRIPTION FACTOR 15"/>
    <property type="match status" value="1"/>
</dbReference>
<reference evidence="12" key="1">
    <citation type="submission" date="2021-01" db="UniProtKB">
        <authorList>
            <consortium name="EnsemblPlants"/>
        </authorList>
    </citation>
    <scope>IDENTIFICATION</scope>
</reference>
<evidence type="ECO:0000256" key="8">
    <source>
        <dbReference type="ARBA" id="ARBA00037539"/>
    </source>
</evidence>
<keyword evidence="2 9" id="KW-0863">Zinc-finger</keyword>
<feature type="region of interest" description="Disordered" evidence="10">
    <location>
        <begin position="1"/>
        <end position="27"/>
    </location>
</feature>
<sequence>MVYLSDKGSGSGDMRMRRCTSESESQLKKTCVDCGTSKTPLWRSGPAGPKSLCNACGIKSRKKRRPSGSLIKENKKPKNESAVSSKSSDKDGSDKDEISDMVNRIKMVLNGQTPAGASNDEADSSGCDFGEEERAAILLMALSYGILSS</sequence>
<dbReference type="GO" id="GO:0006355">
    <property type="term" value="P:regulation of DNA-templated transcription"/>
    <property type="evidence" value="ECO:0007669"/>
    <property type="project" value="InterPro"/>
</dbReference>
<feature type="region of interest" description="Disordered" evidence="10">
    <location>
        <begin position="58"/>
        <end position="127"/>
    </location>
</feature>
<accession>A0A7N0ZVA5</accession>
<evidence type="ECO:0000256" key="9">
    <source>
        <dbReference type="PROSITE-ProRule" id="PRU00094"/>
    </source>
</evidence>
<dbReference type="GO" id="GO:0008270">
    <property type="term" value="F:zinc ion binding"/>
    <property type="evidence" value="ECO:0007669"/>
    <property type="project" value="UniProtKB-KW"/>
</dbReference>
<name>A0A7N0ZVA5_KALFE</name>
<evidence type="ECO:0000256" key="1">
    <source>
        <dbReference type="ARBA" id="ARBA00022723"/>
    </source>
</evidence>
<evidence type="ECO:0000256" key="6">
    <source>
        <dbReference type="ARBA" id="ARBA00023163"/>
    </source>
</evidence>
<dbReference type="PANTHER" id="PTHR47172">
    <property type="entry name" value="OS01G0976800 PROTEIN"/>
    <property type="match status" value="1"/>
</dbReference>
<dbReference type="PROSITE" id="PS00344">
    <property type="entry name" value="GATA_ZN_FINGER_1"/>
    <property type="match status" value="1"/>
</dbReference>
<feature type="compositionally biased region" description="Basic and acidic residues" evidence="10">
    <location>
        <begin position="87"/>
        <end position="98"/>
    </location>
</feature>
<feature type="domain" description="GATA-type" evidence="11">
    <location>
        <begin position="25"/>
        <end position="61"/>
    </location>
</feature>
<keyword evidence="4" id="KW-0805">Transcription regulation</keyword>
<protein>
    <recommendedName>
        <fullName evidence="11">GATA-type domain-containing protein</fullName>
    </recommendedName>
</protein>
<dbReference type="Gene3D" id="3.30.50.10">
    <property type="entry name" value="Erythroid Transcription Factor GATA-1, subunit A"/>
    <property type="match status" value="1"/>
</dbReference>
<dbReference type="Gramene" id="Kaladp0039s0307.1.v1.1">
    <property type="protein sequence ID" value="Kaladp0039s0307.1.v1.1"/>
    <property type="gene ID" value="Kaladp0039s0307.v1.1"/>
</dbReference>
<dbReference type="GO" id="GO:0043565">
    <property type="term" value="F:sequence-specific DNA binding"/>
    <property type="evidence" value="ECO:0007669"/>
    <property type="project" value="InterPro"/>
</dbReference>
<proteinExistence type="inferred from homology"/>
<dbReference type="CDD" id="cd00202">
    <property type="entry name" value="ZnF_GATA"/>
    <property type="match status" value="1"/>
</dbReference>
<comment type="function">
    <text evidence="8">Transcriptional regulator that specifically binds 5'-GATA-3' or 5'-GAT-3' motifs within gene promoters.</text>
</comment>
<evidence type="ECO:0000259" key="11">
    <source>
        <dbReference type="PROSITE" id="PS50114"/>
    </source>
</evidence>
<dbReference type="OMA" id="GMRSEEK"/>
<evidence type="ECO:0000256" key="5">
    <source>
        <dbReference type="ARBA" id="ARBA00023125"/>
    </source>
</evidence>
<keyword evidence="1" id="KW-0479">Metal-binding</keyword>
<evidence type="ECO:0000313" key="12">
    <source>
        <dbReference type="EnsemblPlants" id="Kaladp0039s0307.1.v1.1"/>
    </source>
</evidence>
<evidence type="ECO:0000256" key="2">
    <source>
        <dbReference type="ARBA" id="ARBA00022771"/>
    </source>
</evidence>
<dbReference type="SUPFAM" id="SSF57716">
    <property type="entry name" value="Glucocorticoid receptor-like (DNA-binding domain)"/>
    <property type="match status" value="1"/>
</dbReference>
<evidence type="ECO:0000256" key="7">
    <source>
        <dbReference type="ARBA" id="ARBA00024019"/>
    </source>
</evidence>
<dbReference type="PROSITE" id="PS50114">
    <property type="entry name" value="GATA_ZN_FINGER_2"/>
    <property type="match status" value="1"/>
</dbReference>
<dbReference type="EnsemblPlants" id="Kaladp0039s0307.1.v1.1">
    <property type="protein sequence ID" value="Kaladp0039s0307.1.v1.1"/>
    <property type="gene ID" value="Kaladp0039s0307.v1.1"/>
</dbReference>
<evidence type="ECO:0000256" key="4">
    <source>
        <dbReference type="ARBA" id="ARBA00023015"/>
    </source>
</evidence>
<evidence type="ECO:0000313" key="13">
    <source>
        <dbReference type="Proteomes" id="UP000594263"/>
    </source>
</evidence>
<keyword evidence="13" id="KW-1185">Reference proteome</keyword>
<dbReference type="Pfam" id="PF00320">
    <property type="entry name" value="GATA"/>
    <property type="match status" value="1"/>
</dbReference>
<comment type="similarity">
    <text evidence="7">Belongs to the type IV zinc-finger family. Class B subfamily.</text>
</comment>
<keyword evidence="3" id="KW-0862">Zinc</keyword>